<dbReference type="InterPro" id="IPR004327">
    <property type="entry name" value="Phstyr_phstse_ac"/>
</dbReference>
<comment type="catalytic activity">
    <reaction evidence="1 10">
        <text>[protein]-peptidylproline (omega=180) = [protein]-peptidylproline (omega=0)</text>
        <dbReference type="Rhea" id="RHEA:16237"/>
        <dbReference type="Rhea" id="RHEA-COMP:10747"/>
        <dbReference type="Rhea" id="RHEA-COMP:10748"/>
        <dbReference type="ChEBI" id="CHEBI:83833"/>
        <dbReference type="ChEBI" id="CHEBI:83834"/>
        <dbReference type="EC" id="5.2.1.8"/>
    </reaction>
</comment>
<keyword evidence="7 10" id="KW-0413">Isomerase</keyword>
<dbReference type="Gene3D" id="1.20.120.1150">
    <property type="match status" value="1"/>
</dbReference>
<dbReference type="InterPro" id="IPR037218">
    <property type="entry name" value="PTPA_sf"/>
</dbReference>
<organism evidence="12 13">
    <name type="scientific">Drosophila virilis</name>
    <name type="common">Fruit fly</name>
    <dbReference type="NCBI Taxonomy" id="7244"/>
    <lineage>
        <taxon>Eukaryota</taxon>
        <taxon>Metazoa</taxon>
        <taxon>Ecdysozoa</taxon>
        <taxon>Arthropoda</taxon>
        <taxon>Hexapoda</taxon>
        <taxon>Insecta</taxon>
        <taxon>Pterygota</taxon>
        <taxon>Neoptera</taxon>
        <taxon>Endopterygota</taxon>
        <taxon>Diptera</taxon>
        <taxon>Brachycera</taxon>
        <taxon>Muscomorpha</taxon>
        <taxon>Ephydroidea</taxon>
        <taxon>Drosophilidae</taxon>
        <taxon>Drosophila</taxon>
    </lineage>
</organism>
<evidence type="ECO:0000256" key="11">
    <source>
        <dbReference type="SAM" id="MobiDB-lite"/>
    </source>
</evidence>
<evidence type="ECO:0000313" key="13">
    <source>
        <dbReference type="Proteomes" id="UP000008792"/>
    </source>
</evidence>
<dbReference type="KEGG" id="dvi:6628233"/>
<comment type="subcellular location">
    <subcellularLocation>
        <location evidence="2 10">Cytoplasm</location>
    </subcellularLocation>
</comment>
<feature type="region of interest" description="Disordered" evidence="11">
    <location>
        <begin position="344"/>
        <end position="424"/>
    </location>
</feature>
<dbReference type="STRING" id="7244.B4LTI8"/>
<sequence>MADANAMAAGKSPAIEKRVHNAADLAQWQRSRAYHDLIGYINGTSSAIQGIKTTDEMYESDVLRKLLGLFDALAQLVKEHPPLEQPQRFGNKAYRDWSRTMHEQLPGLLAQLLPAAKHKYHNELLQYLLESFGNATRIDYGTGHELSFIFFLCALFKAEILLEQDIVSAALRLFKRYLEFARQLQRTYNMEPAGSQGVWSLDDFQFVPFIWGSAQLAVKSPFDPAKFVDEQIINDFKEQYMFISCIDYICQVKTGHFGEHSNQLWSITAVPSWIKINAGLVKMYQKEILSKFPVIQHVYFGELMSFDTVAAGTTLTNARLGHVAPPPSKRICIATPASANLLPPTPIVAPPPPAEALNSDLNVGDSSSESSDNSVVLRPHTDSSASLVGIQGSGSGSGSGDKSTNQPPGELTKEQQQQQQQQAD</sequence>
<evidence type="ECO:0000256" key="1">
    <source>
        <dbReference type="ARBA" id="ARBA00000971"/>
    </source>
</evidence>
<dbReference type="GO" id="GO:0000159">
    <property type="term" value="C:protein phosphatase type 2A complex"/>
    <property type="evidence" value="ECO:0007669"/>
    <property type="project" value="TreeGrafter"/>
</dbReference>
<dbReference type="GO" id="GO:0005737">
    <property type="term" value="C:cytoplasm"/>
    <property type="evidence" value="ECO:0007669"/>
    <property type="project" value="UniProtKB-SubCell"/>
</dbReference>
<dbReference type="PhylomeDB" id="B4LTI8"/>
<dbReference type="SMR" id="B4LTI8"/>
<comment type="similarity">
    <text evidence="3 10">Belongs to the PTPA-type PPIase family.</text>
</comment>
<evidence type="ECO:0000256" key="10">
    <source>
        <dbReference type="RuleBase" id="RU361210"/>
    </source>
</evidence>
<dbReference type="PANTHER" id="PTHR10012">
    <property type="entry name" value="SERINE/THREONINE-PROTEIN PHOSPHATASE 2A REGULATORY SUBUNIT B"/>
    <property type="match status" value="1"/>
</dbReference>
<feature type="compositionally biased region" description="Low complexity" evidence="11">
    <location>
        <begin position="355"/>
        <end position="377"/>
    </location>
</feature>
<feature type="compositionally biased region" description="Low complexity" evidence="11">
    <location>
        <begin position="415"/>
        <end position="424"/>
    </location>
</feature>
<dbReference type="OMA" id="SWIKINA"/>
<evidence type="ECO:0000256" key="8">
    <source>
        <dbReference type="ARBA" id="ARBA00044786"/>
    </source>
</evidence>
<dbReference type="HOGENOM" id="CLU_030733_5_1_1"/>
<comment type="function">
    <text evidence="10">PPIases accelerate the folding of proteins. It catalyzes the cis-trans isomerization of proline imidic peptide bonds in oligopeptides.</text>
</comment>
<reference evidence="12 13" key="1">
    <citation type="journal article" date="2007" name="Nature">
        <title>Evolution of genes and genomes on the Drosophila phylogeny.</title>
        <authorList>
            <consortium name="Drosophila 12 Genomes Consortium"/>
            <person name="Clark A.G."/>
            <person name="Eisen M.B."/>
            <person name="Smith D.R."/>
            <person name="Bergman C.M."/>
            <person name="Oliver B."/>
            <person name="Markow T.A."/>
            <person name="Kaufman T.C."/>
            <person name="Kellis M."/>
            <person name="Gelbart W."/>
            <person name="Iyer V.N."/>
            <person name="Pollard D.A."/>
            <person name="Sackton T.B."/>
            <person name="Larracuente A.M."/>
            <person name="Singh N.D."/>
            <person name="Abad J.P."/>
            <person name="Abt D.N."/>
            <person name="Adryan B."/>
            <person name="Aguade M."/>
            <person name="Akashi H."/>
            <person name="Anderson W.W."/>
            <person name="Aquadro C.F."/>
            <person name="Ardell D.H."/>
            <person name="Arguello R."/>
            <person name="Artieri C.G."/>
            <person name="Barbash D.A."/>
            <person name="Barker D."/>
            <person name="Barsanti P."/>
            <person name="Batterham P."/>
            <person name="Batzoglou S."/>
            <person name="Begun D."/>
            <person name="Bhutkar A."/>
            <person name="Blanco E."/>
            <person name="Bosak S.A."/>
            <person name="Bradley R.K."/>
            <person name="Brand A.D."/>
            <person name="Brent M.R."/>
            <person name="Brooks A.N."/>
            <person name="Brown R.H."/>
            <person name="Butlin R.K."/>
            <person name="Caggese C."/>
            <person name="Calvi B.R."/>
            <person name="Bernardo de Carvalho A."/>
            <person name="Caspi A."/>
            <person name="Castrezana S."/>
            <person name="Celniker S.E."/>
            <person name="Chang J.L."/>
            <person name="Chapple C."/>
            <person name="Chatterji S."/>
            <person name="Chinwalla A."/>
            <person name="Civetta A."/>
            <person name="Clifton S.W."/>
            <person name="Comeron J.M."/>
            <person name="Costello J.C."/>
            <person name="Coyne J.A."/>
            <person name="Daub J."/>
            <person name="David R.G."/>
            <person name="Delcher A.L."/>
            <person name="Delehaunty K."/>
            <person name="Do C.B."/>
            <person name="Ebling H."/>
            <person name="Edwards K."/>
            <person name="Eickbush T."/>
            <person name="Evans J.D."/>
            <person name="Filipski A."/>
            <person name="Findeiss S."/>
            <person name="Freyhult E."/>
            <person name="Fulton L."/>
            <person name="Fulton R."/>
            <person name="Garcia A.C."/>
            <person name="Gardiner A."/>
            <person name="Garfield D.A."/>
            <person name="Garvin B.E."/>
            <person name="Gibson G."/>
            <person name="Gilbert D."/>
            <person name="Gnerre S."/>
            <person name="Godfrey J."/>
            <person name="Good R."/>
            <person name="Gotea V."/>
            <person name="Gravely B."/>
            <person name="Greenberg A.J."/>
            <person name="Griffiths-Jones S."/>
            <person name="Gross S."/>
            <person name="Guigo R."/>
            <person name="Gustafson E.A."/>
            <person name="Haerty W."/>
            <person name="Hahn M.W."/>
            <person name="Halligan D.L."/>
            <person name="Halpern A.L."/>
            <person name="Halter G.M."/>
            <person name="Han M.V."/>
            <person name="Heger A."/>
            <person name="Hillier L."/>
            <person name="Hinrichs A.S."/>
            <person name="Holmes I."/>
            <person name="Hoskins R.A."/>
            <person name="Hubisz M.J."/>
            <person name="Hultmark D."/>
            <person name="Huntley M.A."/>
            <person name="Jaffe D.B."/>
            <person name="Jagadeeshan S."/>
            <person name="Jeck W.R."/>
            <person name="Johnson J."/>
            <person name="Jones C.D."/>
            <person name="Jordan W.C."/>
            <person name="Karpen G.H."/>
            <person name="Kataoka E."/>
            <person name="Keightley P.D."/>
            <person name="Kheradpour P."/>
            <person name="Kirkness E.F."/>
            <person name="Koerich L.B."/>
            <person name="Kristiansen K."/>
            <person name="Kudrna D."/>
            <person name="Kulathinal R.J."/>
            <person name="Kumar S."/>
            <person name="Kwok R."/>
            <person name="Lander E."/>
            <person name="Langley C.H."/>
            <person name="Lapoint R."/>
            <person name="Lazzaro B.P."/>
            <person name="Lee S.J."/>
            <person name="Levesque L."/>
            <person name="Li R."/>
            <person name="Lin C.F."/>
            <person name="Lin M.F."/>
            <person name="Lindblad-Toh K."/>
            <person name="Llopart A."/>
            <person name="Long M."/>
            <person name="Low L."/>
            <person name="Lozovsky E."/>
            <person name="Lu J."/>
            <person name="Luo M."/>
            <person name="Machado C.A."/>
            <person name="Makalowski W."/>
            <person name="Marzo M."/>
            <person name="Matsuda M."/>
            <person name="Matzkin L."/>
            <person name="McAllister B."/>
            <person name="McBride C.S."/>
            <person name="McKernan B."/>
            <person name="McKernan K."/>
            <person name="Mendez-Lago M."/>
            <person name="Minx P."/>
            <person name="Mollenhauer M.U."/>
            <person name="Montooth K."/>
            <person name="Mount S.M."/>
            <person name="Mu X."/>
            <person name="Myers E."/>
            <person name="Negre B."/>
            <person name="Newfeld S."/>
            <person name="Nielsen R."/>
            <person name="Noor M.A."/>
            <person name="O'Grady P."/>
            <person name="Pachter L."/>
            <person name="Papaceit M."/>
            <person name="Parisi M.J."/>
            <person name="Parisi M."/>
            <person name="Parts L."/>
            <person name="Pedersen J.S."/>
            <person name="Pesole G."/>
            <person name="Phillippy A.M."/>
            <person name="Ponting C.P."/>
            <person name="Pop M."/>
            <person name="Porcelli D."/>
            <person name="Powell J.R."/>
            <person name="Prohaska S."/>
            <person name="Pruitt K."/>
            <person name="Puig M."/>
            <person name="Quesneville H."/>
            <person name="Ram K.R."/>
            <person name="Rand D."/>
            <person name="Rasmussen M.D."/>
            <person name="Reed L.K."/>
            <person name="Reenan R."/>
            <person name="Reily A."/>
            <person name="Remington K.A."/>
            <person name="Rieger T.T."/>
            <person name="Ritchie M.G."/>
            <person name="Robin C."/>
            <person name="Rogers Y.H."/>
            <person name="Rohde C."/>
            <person name="Rozas J."/>
            <person name="Rubenfield M.J."/>
            <person name="Ruiz A."/>
            <person name="Russo S."/>
            <person name="Salzberg S.L."/>
            <person name="Sanchez-Gracia A."/>
            <person name="Saranga D.J."/>
            <person name="Sato H."/>
            <person name="Schaeffer S.W."/>
            <person name="Schatz M.C."/>
            <person name="Schlenke T."/>
            <person name="Schwartz R."/>
            <person name="Segarra C."/>
            <person name="Singh R.S."/>
            <person name="Sirot L."/>
            <person name="Sirota M."/>
            <person name="Sisneros N.B."/>
            <person name="Smith C.D."/>
            <person name="Smith T.F."/>
            <person name="Spieth J."/>
            <person name="Stage D.E."/>
            <person name="Stark A."/>
            <person name="Stephan W."/>
            <person name="Strausberg R.L."/>
            <person name="Strempel S."/>
            <person name="Sturgill D."/>
            <person name="Sutton G."/>
            <person name="Sutton G.G."/>
            <person name="Tao W."/>
            <person name="Teichmann S."/>
            <person name="Tobari Y.N."/>
            <person name="Tomimura Y."/>
            <person name="Tsolas J.M."/>
            <person name="Valente V.L."/>
            <person name="Venter E."/>
            <person name="Venter J.C."/>
            <person name="Vicario S."/>
            <person name="Vieira F.G."/>
            <person name="Vilella A.J."/>
            <person name="Villasante A."/>
            <person name="Walenz B."/>
            <person name="Wang J."/>
            <person name="Wasserman M."/>
            <person name="Watts T."/>
            <person name="Wilson D."/>
            <person name="Wilson R.K."/>
            <person name="Wing R.A."/>
            <person name="Wolfner M.F."/>
            <person name="Wong A."/>
            <person name="Wong G.K."/>
            <person name="Wu C.I."/>
            <person name="Wu G."/>
            <person name="Yamamoto D."/>
            <person name="Yang H.P."/>
            <person name="Yang S.P."/>
            <person name="Yorke J.A."/>
            <person name="Yoshida K."/>
            <person name="Zdobnov E."/>
            <person name="Zhang P."/>
            <person name="Zhang Y."/>
            <person name="Zimin A.V."/>
            <person name="Baldwin J."/>
            <person name="Abdouelleil A."/>
            <person name="Abdulkadir J."/>
            <person name="Abebe A."/>
            <person name="Abera B."/>
            <person name="Abreu J."/>
            <person name="Acer S.C."/>
            <person name="Aftuck L."/>
            <person name="Alexander A."/>
            <person name="An P."/>
            <person name="Anderson E."/>
            <person name="Anderson S."/>
            <person name="Arachi H."/>
            <person name="Azer M."/>
            <person name="Bachantsang P."/>
            <person name="Barry A."/>
            <person name="Bayul T."/>
            <person name="Berlin A."/>
            <person name="Bessette D."/>
            <person name="Bloom T."/>
            <person name="Blye J."/>
            <person name="Boguslavskiy L."/>
            <person name="Bonnet C."/>
            <person name="Boukhgalter B."/>
            <person name="Bourzgui I."/>
            <person name="Brown A."/>
            <person name="Cahill P."/>
            <person name="Channer S."/>
            <person name="Cheshatsang Y."/>
            <person name="Chuda L."/>
            <person name="Citroen M."/>
            <person name="Collymore A."/>
            <person name="Cooke P."/>
            <person name="Costello M."/>
            <person name="D'Aco K."/>
            <person name="Daza R."/>
            <person name="De Haan G."/>
            <person name="DeGray S."/>
            <person name="DeMaso C."/>
            <person name="Dhargay N."/>
            <person name="Dooley K."/>
            <person name="Dooley E."/>
            <person name="Doricent M."/>
            <person name="Dorje P."/>
            <person name="Dorjee K."/>
            <person name="Dupes A."/>
            <person name="Elong R."/>
            <person name="Falk J."/>
            <person name="Farina A."/>
            <person name="Faro S."/>
            <person name="Ferguson D."/>
            <person name="Fisher S."/>
            <person name="Foley C.D."/>
            <person name="Franke A."/>
            <person name="Friedrich D."/>
            <person name="Gadbois L."/>
            <person name="Gearin G."/>
            <person name="Gearin C.R."/>
            <person name="Giannoukos G."/>
            <person name="Goode T."/>
            <person name="Graham J."/>
            <person name="Grandbois E."/>
            <person name="Grewal S."/>
            <person name="Gyaltsen K."/>
            <person name="Hafez N."/>
            <person name="Hagos B."/>
            <person name="Hall J."/>
            <person name="Henson C."/>
            <person name="Hollinger A."/>
            <person name="Honan T."/>
            <person name="Huard M.D."/>
            <person name="Hughes L."/>
            <person name="Hurhula B."/>
            <person name="Husby M.E."/>
            <person name="Kamat A."/>
            <person name="Kanga B."/>
            <person name="Kashin S."/>
            <person name="Khazanovich D."/>
            <person name="Kisner P."/>
            <person name="Lance K."/>
            <person name="Lara M."/>
            <person name="Lee W."/>
            <person name="Lennon N."/>
            <person name="Letendre F."/>
            <person name="LeVine R."/>
            <person name="Lipovsky A."/>
            <person name="Liu X."/>
            <person name="Liu J."/>
            <person name="Liu S."/>
            <person name="Lokyitsang T."/>
            <person name="Lokyitsang Y."/>
            <person name="Lubonja R."/>
            <person name="Lui A."/>
            <person name="MacDonald P."/>
            <person name="Magnisalis V."/>
            <person name="Maru K."/>
            <person name="Matthews C."/>
            <person name="McCusker W."/>
            <person name="McDonough S."/>
            <person name="Mehta T."/>
            <person name="Meldrim J."/>
            <person name="Meneus L."/>
            <person name="Mihai O."/>
            <person name="Mihalev A."/>
            <person name="Mihova T."/>
            <person name="Mittelman R."/>
            <person name="Mlenga V."/>
            <person name="Montmayeur A."/>
            <person name="Mulrain L."/>
            <person name="Navidi A."/>
            <person name="Naylor J."/>
            <person name="Negash T."/>
            <person name="Nguyen T."/>
            <person name="Nguyen N."/>
            <person name="Nicol R."/>
            <person name="Norbu C."/>
            <person name="Norbu N."/>
            <person name="Novod N."/>
            <person name="O'Neill B."/>
            <person name="Osman S."/>
            <person name="Markiewicz E."/>
            <person name="Oyono O.L."/>
            <person name="Patti C."/>
            <person name="Phunkhang P."/>
            <person name="Pierre F."/>
            <person name="Priest M."/>
            <person name="Raghuraman S."/>
            <person name="Rege F."/>
            <person name="Reyes R."/>
            <person name="Rise C."/>
            <person name="Rogov P."/>
            <person name="Ross K."/>
            <person name="Ryan E."/>
            <person name="Settipalli S."/>
            <person name="Shea T."/>
            <person name="Sherpa N."/>
            <person name="Shi L."/>
            <person name="Shih D."/>
            <person name="Sparrow T."/>
            <person name="Spaulding J."/>
            <person name="Stalker J."/>
            <person name="Stange-Thomann N."/>
            <person name="Stavropoulos S."/>
            <person name="Stone C."/>
            <person name="Strader C."/>
            <person name="Tesfaye S."/>
            <person name="Thomson T."/>
            <person name="Thoulutsang Y."/>
            <person name="Thoulutsang D."/>
            <person name="Topham K."/>
            <person name="Topping I."/>
            <person name="Tsamla T."/>
            <person name="Vassiliev H."/>
            <person name="Vo A."/>
            <person name="Wangchuk T."/>
            <person name="Wangdi T."/>
            <person name="Weiand M."/>
            <person name="Wilkinson J."/>
            <person name="Wilson A."/>
            <person name="Yadav S."/>
            <person name="Young G."/>
            <person name="Yu Q."/>
            <person name="Zembek L."/>
            <person name="Zhong D."/>
            <person name="Zimmer A."/>
            <person name="Zwirko Z."/>
            <person name="Jaffe D.B."/>
            <person name="Alvarez P."/>
            <person name="Brockman W."/>
            <person name="Butler J."/>
            <person name="Chin C."/>
            <person name="Gnerre S."/>
            <person name="Grabherr M."/>
            <person name="Kleber M."/>
            <person name="Mauceli E."/>
            <person name="MacCallum I."/>
        </authorList>
    </citation>
    <scope>NUCLEOTIDE SEQUENCE [LARGE SCALE GENOMIC DNA]</scope>
    <source>
        <strain evidence="13">Tucson 15010-1051.87</strain>
    </source>
</reference>
<dbReference type="AlphaFoldDB" id="B4LTI8"/>
<dbReference type="FunCoup" id="B4LTI8">
    <property type="interactions" value="1626"/>
</dbReference>
<evidence type="ECO:0000256" key="4">
    <source>
        <dbReference type="ARBA" id="ARBA00013194"/>
    </source>
</evidence>
<evidence type="ECO:0000256" key="7">
    <source>
        <dbReference type="ARBA" id="ARBA00023235"/>
    </source>
</evidence>
<dbReference type="InterPro" id="IPR043170">
    <property type="entry name" value="PTPA_C_lid"/>
</dbReference>
<dbReference type="CDD" id="cd04087">
    <property type="entry name" value="PTPA"/>
    <property type="match status" value="1"/>
</dbReference>
<protein>
    <recommendedName>
        <fullName evidence="8 10">Serine/threonine-protein phosphatase 2A activator</fullName>
        <ecNumber evidence="4 10">5.2.1.8</ecNumber>
    </recommendedName>
    <alternativeName>
        <fullName evidence="9 10">Phosphotyrosyl phosphatase activator</fullName>
    </alternativeName>
</protein>
<dbReference type="EC" id="5.2.1.8" evidence="4 10"/>
<dbReference type="FunFam" id="1.20.120.1150:FF:000002">
    <property type="entry name" value="Serine/threonine-protein phosphatase 2A activator"/>
    <property type="match status" value="1"/>
</dbReference>
<dbReference type="PANTHER" id="PTHR10012:SF0">
    <property type="entry name" value="SERINE_THREONINE-PROTEIN PHOSPHATASE 2A ACTIVATOR"/>
    <property type="match status" value="1"/>
</dbReference>
<keyword evidence="6 10" id="KW-0697">Rotamase</keyword>
<evidence type="ECO:0000256" key="2">
    <source>
        <dbReference type="ARBA" id="ARBA00004496"/>
    </source>
</evidence>
<feature type="compositionally biased region" description="Pro residues" evidence="11">
    <location>
        <begin position="344"/>
        <end position="354"/>
    </location>
</feature>
<evidence type="ECO:0000256" key="3">
    <source>
        <dbReference type="ARBA" id="ARBA00011019"/>
    </source>
</evidence>
<dbReference type="GO" id="GO:0005634">
    <property type="term" value="C:nucleus"/>
    <property type="evidence" value="ECO:0007669"/>
    <property type="project" value="TreeGrafter"/>
</dbReference>
<proteinExistence type="inferred from homology"/>
<evidence type="ECO:0000256" key="9">
    <source>
        <dbReference type="ARBA" id="ARBA00044820"/>
    </source>
</evidence>
<dbReference type="GO" id="GO:0003755">
    <property type="term" value="F:peptidyl-prolyl cis-trans isomerase activity"/>
    <property type="evidence" value="ECO:0007669"/>
    <property type="project" value="UniProtKB-KW"/>
</dbReference>
<gene>
    <name evidence="12" type="primary">Dvir\GJ17193</name>
    <name evidence="12" type="ORF">Dvir_GJ17193</name>
</gene>
<name>B4LTI8_DROVI</name>
<dbReference type="EMBL" id="CH940649">
    <property type="protein sequence ID" value="EDW63958.1"/>
    <property type="molecule type" value="Genomic_DNA"/>
</dbReference>
<dbReference type="OrthoDB" id="16120at2759"/>
<keyword evidence="13" id="KW-1185">Reference proteome</keyword>
<dbReference type="eggNOG" id="KOG2867">
    <property type="taxonomic scope" value="Eukaryota"/>
</dbReference>
<keyword evidence="5 10" id="KW-0963">Cytoplasm</keyword>
<dbReference type="InParanoid" id="B4LTI8"/>
<evidence type="ECO:0000313" key="12">
    <source>
        <dbReference type="EMBL" id="EDW63958.1"/>
    </source>
</evidence>
<dbReference type="SUPFAM" id="SSF140984">
    <property type="entry name" value="PTPA-like"/>
    <property type="match status" value="1"/>
</dbReference>
<dbReference type="Proteomes" id="UP000008792">
    <property type="component" value="Unassembled WGS sequence"/>
</dbReference>
<evidence type="ECO:0000256" key="5">
    <source>
        <dbReference type="ARBA" id="ARBA00022490"/>
    </source>
</evidence>
<dbReference type="GO" id="GO:0007052">
    <property type="term" value="P:mitotic spindle organization"/>
    <property type="evidence" value="ECO:0007669"/>
    <property type="project" value="TreeGrafter"/>
</dbReference>
<evidence type="ECO:0000256" key="6">
    <source>
        <dbReference type="ARBA" id="ARBA00023110"/>
    </source>
</evidence>
<dbReference type="GO" id="GO:0008160">
    <property type="term" value="F:protein tyrosine phosphatase activator activity"/>
    <property type="evidence" value="ECO:0007669"/>
    <property type="project" value="TreeGrafter"/>
</dbReference>
<accession>B4LTI8</accession>
<dbReference type="Pfam" id="PF03095">
    <property type="entry name" value="PTPA"/>
    <property type="match status" value="1"/>
</dbReference>